<dbReference type="PANTHER" id="PTHR47331">
    <property type="entry name" value="PHD-TYPE DOMAIN-CONTAINING PROTEIN"/>
    <property type="match status" value="1"/>
</dbReference>
<evidence type="ECO:0000256" key="1">
    <source>
        <dbReference type="SAM" id="MobiDB-lite"/>
    </source>
</evidence>
<name>A0A8B6BSV6_MYTGA</name>
<evidence type="ECO:0000313" key="2">
    <source>
        <dbReference type="EMBL" id="VDH95114.1"/>
    </source>
</evidence>
<dbReference type="InterPro" id="IPR005312">
    <property type="entry name" value="DUF1759"/>
</dbReference>
<dbReference type="Proteomes" id="UP000596742">
    <property type="component" value="Unassembled WGS sequence"/>
</dbReference>
<reference evidence="2" key="1">
    <citation type="submission" date="2018-11" db="EMBL/GenBank/DDBJ databases">
        <authorList>
            <person name="Alioto T."/>
            <person name="Alioto T."/>
        </authorList>
    </citation>
    <scope>NUCLEOTIDE SEQUENCE</scope>
</reference>
<accession>A0A8B6BSV6</accession>
<keyword evidence="3" id="KW-1185">Reference proteome</keyword>
<organism evidence="2 3">
    <name type="scientific">Mytilus galloprovincialis</name>
    <name type="common">Mediterranean mussel</name>
    <dbReference type="NCBI Taxonomy" id="29158"/>
    <lineage>
        <taxon>Eukaryota</taxon>
        <taxon>Metazoa</taxon>
        <taxon>Spiralia</taxon>
        <taxon>Lophotrochozoa</taxon>
        <taxon>Mollusca</taxon>
        <taxon>Bivalvia</taxon>
        <taxon>Autobranchia</taxon>
        <taxon>Pteriomorphia</taxon>
        <taxon>Mytilida</taxon>
        <taxon>Mytiloidea</taxon>
        <taxon>Mytilidae</taxon>
        <taxon>Mytilinae</taxon>
        <taxon>Mytilus</taxon>
    </lineage>
</organism>
<dbReference type="EMBL" id="UYJE01000676">
    <property type="protein sequence ID" value="VDH95114.1"/>
    <property type="molecule type" value="Genomic_DNA"/>
</dbReference>
<feature type="region of interest" description="Disordered" evidence="1">
    <location>
        <begin position="70"/>
        <end position="114"/>
    </location>
</feature>
<feature type="compositionally biased region" description="Basic and acidic residues" evidence="1">
    <location>
        <begin position="94"/>
        <end position="114"/>
    </location>
</feature>
<feature type="compositionally biased region" description="Acidic residues" evidence="1">
    <location>
        <begin position="70"/>
        <end position="86"/>
    </location>
</feature>
<dbReference type="AlphaFoldDB" id="A0A8B6BSV6"/>
<dbReference type="OrthoDB" id="10068075at2759"/>
<gene>
    <name evidence="2" type="ORF">MGAL_10B005839</name>
</gene>
<protein>
    <submittedName>
        <fullName evidence="2">Uncharacterized protein</fullName>
    </submittedName>
</protein>
<comment type="caution">
    <text evidence="2">The sequence shown here is derived from an EMBL/GenBank/DDBJ whole genome shotgun (WGS) entry which is preliminary data.</text>
</comment>
<dbReference type="Pfam" id="PF03564">
    <property type="entry name" value="DUF1759"/>
    <property type="match status" value="1"/>
</dbReference>
<proteinExistence type="predicted"/>
<evidence type="ECO:0000313" key="3">
    <source>
        <dbReference type="Proteomes" id="UP000596742"/>
    </source>
</evidence>
<sequence length="114" mass="12938">MNYLEQFTFGEAHKVVSGFSHLSGEYAYQAAMEQLEERYGNSEVIANAFIQKAPEWPTLKAGDSKVMDIEASELGEEQTDTEEDLDSASAEMENTARKRTFTEKGKLYEKENNR</sequence>